<accession>A0AA38VIK0</accession>
<feature type="domain" description="Peptidase M61 catalytic" evidence="1">
    <location>
        <begin position="279"/>
        <end position="395"/>
    </location>
</feature>
<proteinExistence type="predicted"/>
<dbReference type="EMBL" id="JANBVN010000193">
    <property type="protein sequence ID" value="KAJ9133916.1"/>
    <property type="molecule type" value="Genomic_DNA"/>
</dbReference>
<dbReference type="Pfam" id="PF05299">
    <property type="entry name" value="Peptidase_M61"/>
    <property type="match status" value="1"/>
</dbReference>
<dbReference type="Gene3D" id="1.10.390.10">
    <property type="entry name" value="Neutral Protease Domain 2"/>
    <property type="match status" value="1"/>
</dbReference>
<dbReference type="InterPro" id="IPR027268">
    <property type="entry name" value="Peptidase_M4/M1_CTD_sf"/>
</dbReference>
<evidence type="ECO:0000259" key="1">
    <source>
        <dbReference type="Pfam" id="PF05299"/>
    </source>
</evidence>
<gene>
    <name evidence="3" type="ORF">NKR19_g8890</name>
</gene>
<dbReference type="AlphaFoldDB" id="A0AA38VIK0"/>
<keyword evidence="4" id="KW-1185">Reference proteome</keyword>
<dbReference type="Gene3D" id="2.60.40.3650">
    <property type="match status" value="1"/>
</dbReference>
<evidence type="ECO:0000313" key="4">
    <source>
        <dbReference type="Proteomes" id="UP001174691"/>
    </source>
</evidence>
<dbReference type="Pfam" id="PF17899">
    <property type="entry name" value="Peptidase_M61_N"/>
    <property type="match status" value="1"/>
</dbReference>
<name>A0AA38VIK0_9PEZI</name>
<evidence type="ECO:0000313" key="3">
    <source>
        <dbReference type="EMBL" id="KAJ9133916.1"/>
    </source>
</evidence>
<sequence>MRVIHLAVDLREAPRNLIHAEVYLPVQPGPTATFTTPVWIQELHAPAGPAARVAGLRFFSEDRVLRWQRDPINNAEYHVDIPAGVDTVLVVFDAVITWKVTRRMVRLGWEHVLIYPAHRDLEKTAVRAAVTVPRSWGVATALENLGRPVVSYTPDGEGKRLLYHTTSVLRLADSPVLTGLHLAEYPLTADGRHILCVAADTEDSAVVPQETLDKISRMVAQTLAVFGLGHYEIFRFLLALSDYGEGYFYGGYEHHDSFEAGMPRDGLADSVVLDDKGYLVAHEFIHSWCGKFRRPAGHAPRNFATPLDGRLMWVYEGLSSYYEGVVAVRSGIMSRETYLAKLGKKVAWLQGQTGRLWRSLEDTGTGASLSWMAGGSTWANWLRGTRDYYFEGVLLWLDVDALIRSKSGGKRSLDDFTRDFFGQGKRAGSRVVPYTLDDIVEALDRVFPHDWRALFESKVLDVSPEVNLDGIERAGYRFQYEGEPGVGRDTDNATKEAIWNSVGIMVAEGGQLQDVRRGGPADMAKLAPRQTIARVGGSPYSLGALASEISSKRQTDDDGRIRLTVTQEDDGWDVEIDYRDGLRYPRVERRDSAVDMFQSILAPEKVCMMQ</sequence>
<comment type="caution">
    <text evidence="3">The sequence shown here is derived from an EMBL/GenBank/DDBJ whole genome shotgun (WGS) entry which is preliminary data.</text>
</comment>
<dbReference type="InterPro" id="IPR040756">
    <property type="entry name" value="Peptidase_M61_N"/>
</dbReference>
<evidence type="ECO:0000259" key="2">
    <source>
        <dbReference type="Pfam" id="PF17899"/>
    </source>
</evidence>
<dbReference type="InterPro" id="IPR007963">
    <property type="entry name" value="Peptidase_M61_catalytic"/>
</dbReference>
<reference evidence="3" key="1">
    <citation type="submission" date="2022-07" db="EMBL/GenBank/DDBJ databases">
        <title>Fungi with potential for degradation of polypropylene.</title>
        <authorList>
            <person name="Gostincar C."/>
        </authorList>
    </citation>
    <scope>NUCLEOTIDE SEQUENCE</scope>
    <source>
        <strain evidence="3">EXF-13287</strain>
    </source>
</reference>
<organism evidence="3 4">
    <name type="scientific">Coniochaeta hoffmannii</name>
    <dbReference type="NCBI Taxonomy" id="91930"/>
    <lineage>
        <taxon>Eukaryota</taxon>
        <taxon>Fungi</taxon>
        <taxon>Dikarya</taxon>
        <taxon>Ascomycota</taxon>
        <taxon>Pezizomycotina</taxon>
        <taxon>Sordariomycetes</taxon>
        <taxon>Sordariomycetidae</taxon>
        <taxon>Coniochaetales</taxon>
        <taxon>Coniochaetaceae</taxon>
        <taxon>Coniochaeta</taxon>
    </lineage>
</organism>
<dbReference type="Proteomes" id="UP001174691">
    <property type="component" value="Unassembled WGS sequence"/>
</dbReference>
<feature type="domain" description="Peptidase M61 N-terminal" evidence="2">
    <location>
        <begin position="5"/>
        <end position="179"/>
    </location>
</feature>
<protein>
    <submittedName>
        <fullName evidence="3">Peptidase m61 domain containing protein</fullName>
    </submittedName>
</protein>